<dbReference type="EMBL" id="JAMPKK010000019">
    <property type="protein sequence ID" value="MEP0864988.1"/>
    <property type="molecule type" value="Genomic_DNA"/>
</dbReference>
<protein>
    <submittedName>
        <fullName evidence="1">Uncharacterized protein</fullName>
    </submittedName>
</protein>
<dbReference type="Gene3D" id="3.90.1150.10">
    <property type="entry name" value="Aspartate Aminotransferase, domain 1"/>
    <property type="match status" value="1"/>
</dbReference>
<dbReference type="InterPro" id="IPR015422">
    <property type="entry name" value="PyrdxlP-dep_Trfase_small"/>
</dbReference>
<organism evidence="1 2">
    <name type="scientific">Funiculus sociatus GB2-A5</name>
    <dbReference type="NCBI Taxonomy" id="2933946"/>
    <lineage>
        <taxon>Bacteria</taxon>
        <taxon>Bacillati</taxon>
        <taxon>Cyanobacteriota</taxon>
        <taxon>Cyanophyceae</taxon>
        <taxon>Coleofasciculales</taxon>
        <taxon>Coleofasciculaceae</taxon>
        <taxon>Funiculus</taxon>
    </lineage>
</organism>
<dbReference type="RefSeq" id="WP_190423915.1">
    <property type="nucleotide sequence ID" value="NZ_JAMPKK010000019.1"/>
</dbReference>
<dbReference type="Proteomes" id="UP001442494">
    <property type="component" value="Unassembled WGS sequence"/>
</dbReference>
<reference evidence="1 2" key="1">
    <citation type="submission" date="2022-04" db="EMBL/GenBank/DDBJ databases">
        <title>Positive selection, recombination, and allopatry shape intraspecific diversity of widespread and dominant cyanobacteria.</title>
        <authorList>
            <person name="Wei J."/>
            <person name="Shu W."/>
            <person name="Hu C."/>
        </authorList>
    </citation>
    <scope>NUCLEOTIDE SEQUENCE [LARGE SCALE GENOMIC DNA]</scope>
    <source>
        <strain evidence="1 2">GB2-A5</strain>
    </source>
</reference>
<sequence>MPFAKHLKNILPYIFAEINSKQDEIVGLGLDIINMAVSTPNRPTPAGIV</sequence>
<comment type="caution">
    <text evidence="1">The sequence shown here is derived from an EMBL/GenBank/DDBJ whole genome shotgun (WGS) entry which is preliminary data.</text>
</comment>
<evidence type="ECO:0000313" key="2">
    <source>
        <dbReference type="Proteomes" id="UP001442494"/>
    </source>
</evidence>
<keyword evidence="2" id="KW-1185">Reference proteome</keyword>
<accession>A0ABV0JNM2</accession>
<proteinExistence type="predicted"/>
<evidence type="ECO:0000313" key="1">
    <source>
        <dbReference type="EMBL" id="MEP0864988.1"/>
    </source>
</evidence>
<name>A0ABV0JNM2_9CYAN</name>
<gene>
    <name evidence="1" type="ORF">NDI37_10950</name>
</gene>